<keyword evidence="3" id="KW-1185">Reference proteome</keyword>
<organism evidence="2 3">
    <name type="scientific">Naegleria lovaniensis</name>
    <name type="common">Amoeba</name>
    <dbReference type="NCBI Taxonomy" id="51637"/>
    <lineage>
        <taxon>Eukaryota</taxon>
        <taxon>Discoba</taxon>
        <taxon>Heterolobosea</taxon>
        <taxon>Tetramitia</taxon>
        <taxon>Eutetramitia</taxon>
        <taxon>Vahlkampfiidae</taxon>
        <taxon>Naegleria</taxon>
    </lineage>
</organism>
<proteinExistence type="predicted"/>
<dbReference type="AlphaFoldDB" id="A0AA88GJB6"/>
<reference evidence="2 3" key="1">
    <citation type="journal article" date="2018" name="BMC Genomics">
        <title>The genome of Naegleria lovaniensis, the basis for a comparative approach to unravel pathogenicity factors of the human pathogenic amoeba N. fowleri.</title>
        <authorList>
            <person name="Liechti N."/>
            <person name="Schurch N."/>
            <person name="Bruggmann R."/>
            <person name="Wittwer M."/>
        </authorList>
    </citation>
    <scope>NUCLEOTIDE SEQUENCE [LARGE SCALE GENOMIC DNA]</scope>
    <source>
        <strain evidence="2 3">ATCC 30569</strain>
    </source>
</reference>
<dbReference type="Pfam" id="PF13761">
    <property type="entry name" value="DUF4166"/>
    <property type="match status" value="1"/>
</dbReference>
<evidence type="ECO:0000259" key="1">
    <source>
        <dbReference type="Pfam" id="PF13761"/>
    </source>
</evidence>
<sequence>MKRFITPSSSNARIFLSFFKIMTSPNATDLRFGTCSFSHFHNIQKQYESGCRSFHCNKLHSQSESNDDLNFGSRRSHMETKLLKVFEFGLGKNHVQALPEYFMKFHTGQHVEHHNYYRPLIARGHLVVTHGNNWFNRLLAKIGGLPKENLKGAEVTVTVDEEQGVWKRKFDGREMNSKWEIWKSRNESDESYVVESFGPFAFGFKLNPIYGKLTEEIDQNATSNKSDEIQQQEQHIIGFEHSFRKMWFFNVPVPAMLALDPSGKSVCVNSRSWYVEVNISNPLIGTICSYKGIMTAEKM</sequence>
<comment type="caution">
    <text evidence="2">The sequence shown here is derived from an EMBL/GenBank/DDBJ whole genome shotgun (WGS) entry which is preliminary data.</text>
</comment>
<gene>
    <name evidence="2" type="ORF">C9374_005826</name>
</gene>
<feature type="domain" description="DUF4166" evidence="1">
    <location>
        <begin position="119"/>
        <end position="292"/>
    </location>
</feature>
<dbReference type="GeneID" id="68098281"/>
<accession>A0AA88GJB6</accession>
<protein>
    <recommendedName>
        <fullName evidence="1">DUF4166 domain-containing protein</fullName>
    </recommendedName>
</protein>
<evidence type="ECO:0000313" key="2">
    <source>
        <dbReference type="EMBL" id="KAG2382034.1"/>
    </source>
</evidence>
<evidence type="ECO:0000313" key="3">
    <source>
        <dbReference type="Proteomes" id="UP000816034"/>
    </source>
</evidence>
<name>A0AA88GJB6_NAELO</name>
<dbReference type="InterPro" id="IPR025311">
    <property type="entry name" value="DUF4166"/>
</dbReference>
<dbReference type="RefSeq" id="XP_044547713.1">
    <property type="nucleotide sequence ID" value="XM_044695619.1"/>
</dbReference>
<dbReference type="Proteomes" id="UP000816034">
    <property type="component" value="Unassembled WGS sequence"/>
</dbReference>
<dbReference type="EMBL" id="PYSW02000025">
    <property type="protein sequence ID" value="KAG2382034.1"/>
    <property type="molecule type" value="Genomic_DNA"/>
</dbReference>